<keyword evidence="2" id="KW-0812">Transmembrane</keyword>
<feature type="compositionally biased region" description="Polar residues" evidence="1">
    <location>
        <begin position="96"/>
        <end position="109"/>
    </location>
</feature>
<keyword evidence="2" id="KW-1133">Transmembrane helix</keyword>
<feature type="region of interest" description="Disordered" evidence="1">
    <location>
        <begin position="88"/>
        <end position="116"/>
    </location>
</feature>
<organism evidence="3 4">
    <name type="scientific">Rhodocollybia butyracea</name>
    <dbReference type="NCBI Taxonomy" id="206335"/>
    <lineage>
        <taxon>Eukaryota</taxon>
        <taxon>Fungi</taxon>
        <taxon>Dikarya</taxon>
        <taxon>Basidiomycota</taxon>
        <taxon>Agaricomycotina</taxon>
        <taxon>Agaricomycetes</taxon>
        <taxon>Agaricomycetidae</taxon>
        <taxon>Agaricales</taxon>
        <taxon>Marasmiineae</taxon>
        <taxon>Omphalotaceae</taxon>
        <taxon>Rhodocollybia</taxon>
    </lineage>
</organism>
<keyword evidence="2" id="KW-0472">Membrane</keyword>
<gene>
    <name evidence="3" type="ORF">BDP27DRAFT_1363308</name>
</gene>
<feature type="transmembrane region" description="Helical" evidence="2">
    <location>
        <begin position="51"/>
        <end position="72"/>
    </location>
</feature>
<reference evidence="3" key="1">
    <citation type="submission" date="2020-11" db="EMBL/GenBank/DDBJ databases">
        <authorList>
            <consortium name="DOE Joint Genome Institute"/>
            <person name="Ahrendt S."/>
            <person name="Riley R."/>
            <person name="Andreopoulos W."/>
            <person name="Labutti K."/>
            <person name="Pangilinan J."/>
            <person name="Ruiz-Duenas F.J."/>
            <person name="Barrasa J.M."/>
            <person name="Sanchez-Garcia M."/>
            <person name="Camarero S."/>
            <person name="Miyauchi S."/>
            <person name="Serrano A."/>
            <person name="Linde D."/>
            <person name="Babiker R."/>
            <person name="Drula E."/>
            <person name="Ayuso-Fernandez I."/>
            <person name="Pacheco R."/>
            <person name="Padilla G."/>
            <person name="Ferreira P."/>
            <person name="Barriuso J."/>
            <person name="Kellner H."/>
            <person name="Castanera R."/>
            <person name="Alfaro M."/>
            <person name="Ramirez L."/>
            <person name="Pisabarro A.G."/>
            <person name="Kuo A."/>
            <person name="Tritt A."/>
            <person name="Lipzen A."/>
            <person name="He G."/>
            <person name="Yan M."/>
            <person name="Ng V."/>
            <person name="Cullen D."/>
            <person name="Martin F."/>
            <person name="Rosso M.-N."/>
            <person name="Henrissat B."/>
            <person name="Hibbett D."/>
            <person name="Martinez A.T."/>
            <person name="Grigoriev I.V."/>
        </authorList>
    </citation>
    <scope>NUCLEOTIDE SEQUENCE</scope>
    <source>
        <strain evidence="3">AH 40177</strain>
    </source>
</reference>
<dbReference type="AlphaFoldDB" id="A0A9P5U7X9"/>
<evidence type="ECO:0000256" key="1">
    <source>
        <dbReference type="SAM" id="MobiDB-lite"/>
    </source>
</evidence>
<proteinExistence type="predicted"/>
<dbReference type="Proteomes" id="UP000772434">
    <property type="component" value="Unassembled WGS sequence"/>
</dbReference>
<evidence type="ECO:0000256" key="2">
    <source>
        <dbReference type="SAM" id="Phobius"/>
    </source>
</evidence>
<name>A0A9P5U7X9_9AGAR</name>
<comment type="caution">
    <text evidence="3">The sequence shown here is derived from an EMBL/GenBank/DDBJ whole genome shotgun (WGS) entry which is preliminary data.</text>
</comment>
<evidence type="ECO:0000313" key="4">
    <source>
        <dbReference type="Proteomes" id="UP000772434"/>
    </source>
</evidence>
<accession>A0A9P5U7X9</accession>
<evidence type="ECO:0000313" key="3">
    <source>
        <dbReference type="EMBL" id="KAF9069466.1"/>
    </source>
</evidence>
<dbReference type="EMBL" id="JADNRY010000050">
    <property type="protein sequence ID" value="KAF9069466.1"/>
    <property type="molecule type" value="Genomic_DNA"/>
</dbReference>
<protein>
    <submittedName>
        <fullName evidence="3">Uncharacterized protein</fullName>
    </submittedName>
</protein>
<keyword evidence="4" id="KW-1185">Reference proteome</keyword>
<sequence>MSLLSDNSLNISLTSHKWQPSAALISLDFDLKCLQMPSLSQPYSMVKKHKYAVAVYTPLFATAMISVLAAALRELAVWRKERAAAAVLPEGDKNVNEPNSSDPAVNTDTGAVDGGR</sequence>